<dbReference type="Pfam" id="PF21530">
    <property type="entry name" value="Pif1_2B_dom"/>
    <property type="match status" value="1"/>
</dbReference>
<evidence type="ECO:0000313" key="2">
    <source>
        <dbReference type="EMBL" id="KAK5627609.1"/>
    </source>
</evidence>
<accession>A0AAN7UEL0</accession>
<dbReference type="AlphaFoldDB" id="A0AAN7UEL0"/>
<organism evidence="2 3">
    <name type="scientific">Xylaria bambusicola</name>
    <dbReference type="NCBI Taxonomy" id="326684"/>
    <lineage>
        <taxon>Eukaryota</taxon>
        <taxon>Fungi</taxon>
        <taxon>Dikarya</taxon>
        <taxon>Ascomycota</taxon>
        <taxon>Pezizomycotina</taxon>
        <taxon>Sordariomycetes</taxon>
        <taxon>Xylariomycetidae</taxon>
        <taxon>Xylariales</taxon>
        <taxon>Xylariaceae</taxon>
        <taxon>Xylaria</taxon>
    </lineage>
</organism>
<feature type="domain" description="DNA helicase Pif1-like 2B" evidence="1">
    <location>
        <begin position="1"/>
        <end position="35"/>
    </location>
</feature>
<keyword evidence="3" id="KW-1185">Reference proteome</keyword>
<sequence length="123" mass="13751">MAPKSMDLKKGAQVMLIKNMDDTLVNGSLGKVIGFMAEATFANWAMTEHGSGGLDDEWESMAAPKGKSKPLAETRKARRIYGSIPWYALQQQMEHIASFYVSQKTGRLSYPQVKFKHHASSYH</sequence>
<reference evidence="2 3" key="1">
    <citation type="submission" date="2023-10" db="EMBL/GenBank/DDBJ databases">
        <title>Draft genome sequence of Xylaria bambusicola isolate GMP-LS, the root and basal stem rot pathogen of sugarcane in Indonesia.</title>
        <authorList>
            <person name="Selvaraj P."/>
            <person name="Muralishankar V."/>
            <person name="Muruganantham S."/>
            <person name="Sp S."/>
            <person name="Haryani S."/>
            <person name="Lau K.J.X."/>
            <person name="Naqvi N.I."/>
        </authorList>
    </citation>
    <scope>NUCLEOTIDE SEQUENCE [LARGE SCALE GENOMIC DNA]</scope>
    <source>
        <strain evidence="2">GMP-LS</strain>
    </source>
</reference>
<dbReference type="EMBL" id="JAWHQM010000006">
    <property type="protein sequence ID" value="KAK5627609.1"/>
    <property type="molecule type" value="Genomic_DNA"/>
</dbReference>
<name>A0AAN7UEL0_9PEZI</name>
<protein>
    <recommendedName>
        <fullName evidence="1">DNA helicase Pif1-like 2B domain-containing protein</fullName>
    </recommendedName>
</protein>
<proteinExistence type="predicted"/>
<evidence type="ECO:0000313" key="3">
    <source>
        <dbReference type="Proteomes" id="UP001305414"/>
    </source>
</evidence>
<evidence type="ECO:0000259" key="1">
    <source>
        <dbReference type="Pfam" id="PF21530"/>
    </source>
</evidence>
<comment type="caution">
    <text evidence="2">The sequence shown here is derived from an EMBL/GenBank/DDBJ whole genome shotgun (WGS) entry which is preliminary data.</text>
</comment>
<dbReference type="InterPro" id="IPR049163">
    <property type="entry name" value="Pif1-like_2B_dom"/>
</dbReference>
<gene>
    <name evidence="2" type="ORF">RRF57_003324</name>
</gene>
<dbReference type="Proteomes" id="UP001305414">
    <property type="component" value="Unassembled WGS sequence"/>
</dbReference>